<name>S8CG89_9LAMI</name>
<feature type="transmembrane region" description="Helical" evidence="1">
    <location>
        <begin position="26"/>
        <end position="49"/>
    </location>
</feature>
<evidence type="ECO:0000313" key="3">
    <source>
        <dbReference type="Proteomes" id="UP000015453"/>
    </source>
</evidence>
<dbReference type="AlphaFoldDB" id="S8CG89"/>
<proteinExistence type="predicted"/>
<gene>
    <name evidence="2" type="ORF">M569_11210</name>
</gene>
<keyword evidence="1" id="KW-0812">Transmembrane</keyword>
<keyword evidence="3" id="KW-1185">Reference proteome</keyword>
<keyword evidence="1" id="KW-0472">Membrane</keyword>
<keyword evidence="1" id="KW-1133">Transmembrane helix</keyword>
<accession>S8CG89</accession>
<evidence type="ECO:0000313" key="2">
    <source>
        <dbReference type="EMBL" id="EPS63576.1"/>
    </source>
</evidence>
<evidence type="ECO:0000256" key="1">
    <source>
        <dbReference type="SAM" id="Phobius"/>
    </source>
</evidence>
<dbReference type="Proteomes" id="UP000015453">
    <property type="component" value="Unassembled WGS sequence"/>
</dbReference>
<organism evidence="2 3">
    <name type="scientific">Genlisea aurea</name>
    <dbReference type="NCBI Taxonomy" id="192259"/>
    <lineage>
        <taxon>Eukaryota</taxon>
        <taxon>Viridiplantae</taxon>
        <taxon>Streptophyta</taxon>
        <taxon>Embryophyta</taxon>
        <taxon>Tracheophyta</taxon>
        <taxon>Spermatophyta</taxon>
        <taxon>Magnoliopsida</taxon>
        <taxon>eudicotyledons</taxon>
        <taxon>Gunneridae</taxon>
        <taxon>Pentapetalae</taxon>
        <taxon>asterids</taxon>
        <taxon>lamiids</taxon>
        <taxon>Lamiales</taxon>
        <taxon>Lentibulariaceae</taxon>
        <taxon>Genlisea</taxon>
    </lineage>
</organism>
<dbReference type="EMBL" id="AUSU01005393">
    <property type="protein sequence ID" value="EPS63576.1"/>
    <property type="molecule type" value="Genomic_DNA"/>
</dbReference>
<sequence length="58" mass="6853">MVSKPSSLQRLVRSWMKHRPIDSIRCLLYSASCLMDLILGKMTNLWFIISFFHLQLVK</sequence>
<comment type="caution">
    <text evidence="2">The sequence shown here is derived from an EMBL/GenBank/DDBJ whole genome shotgun (WGS) entry which is preliminary data.</text>
</comment>
<reference evidence="2 3" key="1">
    <citation type="journal article" date="2013" name="BMC Genomics">
        <title>The miniature genome of a carnivorous plant Genlisea aurea contains a low number of genes and short non-coding sequences.</title>
        <authorList>
            <person name="Leushkin E.V."/>
            <person name="Sutormin R.A."/>
            <person name="Nabieva E.R."/>
            <person name="Penin A.A."/>
            <person name="Kondrashov A.S."/>
            <person name="Logacheva M.D."/>
        </authorList>
    </citation>
    <scope>NUCLEOTIDE SEQUENCE [LARGE SCALE GENOMIC DNA]</scope>
</reference>
<protein>
    <submittedName>
        <fullName evidence="2">Uncharacterized protein</fullName>
    </submittedName>
</protein>